<sequence>MCNGYTGVDFCSFTFSDDLLAVWKSTSSEWSVPPYIESSPGSLIATAIVGRRLASSLSPLATTGKLYELVDVLKRHKVDISCFQETKWNGTTCEGVPIEPKTDYRGDLNEHIGATSDGYMGVHGDFGYGVRNDEGRMILEFSTTHDLVVAKSFFEKRDAHLINFQSGGHYTQIDYMLVI</sequence>
<reference evidence="1 2" key="1">
    <citation type="journal article" date="2018" name="Mol. Plant">
        <title>The genome of Artemisia annua provides insight into the evolution of Asteraceae family and artemisinin biosynthesis.</title>
        <authorList>
            <person name="Shen Q."/>
            <person name="Zhang L."/>
            <person name="Liao Z."/>
            <person name="Wang S."/>
            <person name="Yan T."/>
            <person name="Shi P."/>
            <person name="Liu M."/>
            <person name="Fu X."/>
            <person name="Pan Q."/>
            <person name="Wang Y."/>
            <person name="Lv Z."/>
            <person name="Lu X."/>
            <person name="Zhang F."/>
            <person name="Jiang W."/>
            <person name="Ma Y."/>
            <person name="Chen M."/>
            <person name="Hao X."/>
            <person name="Li L."/>
            <person name="Tang Y."/>
            <person name="Lv G."/>
            <person name="Zhou Y."/>
            <person name="Sun X."/>
            <person name="Brodelius P.E."/>
            <person name="Rose J.K.C."/>
            <person name="Tang K."/>
        </authorList>
    </citation>
    <scope>NUCLEOTIDE SEQUENCE [LARGE SCALE GENOMIC DNA]</scope>
    <source>
        <strain evidence="2">cv. Huhao1</strain>
        <tissue evidence="1">Leaf</tissue>
    </source>
</reference>
<comment type="caution">
    <text evidence="1">The sequence shown here is derived from an EMBL/GenBank/DDBJ whole genome shotgun (WGS) entry which is preliminary data.</text>
</comment>
<organism evidence="1 2">
    <name type="scientific">Artemisia annua</name>
    <name type="common">Sweet wormwood</name>
    <dbReference type="NCBI Taxonomy" id="35608"/>
    <lineage>
        <taxon>Eukaryota</taxon>
        <taxon>Viridiplantae</taxon>
        <taxon>Streptophyta</taxon>
        <taxon>Embryophyta</taxon>
        <taxon>Tracheophyta</taxon>
        <taxon>Spermatophyta</taxon>
        <taxon>Magnoliopsida</taxon>
        <taxon>eudicotyledons</taxon>
        <taxon>Gunneridae</taxon>
        <taxon>Pentapetalae</taxon>
        <taxon>asterids</taxon>
        <taxon>campanulids</taxon>
        <taxon>Asterales</taxon>
        <taxon>Asteraceae</taxon>
        <taxon>Asteroideae</taxon>
        <taxon>Anthemideae</taxon>
        <taxon>Artemisiinae</taxon>
        <taxon>Artemisia</taxon>
    </lineage>
</organism>
<gene>
    <name evidence="1" type="ORF">CTI12_AA307570</name>
</gene>
<dbReference type="OrthoDB" id="1902296at2759"/>
<dbReference type="InterPro" id="IPR027124">
    <property type="entry name" value="Swc5/CFDP1/2"/>
</dbReference>
<dbReference type="PANTHER" id="PTHR23227">
    <property type="entry name" value="BUCENTAUR RELATED"/>
    <property type="match status" value="1"/>
</dbReference>
<accession>A0A2U1N4N1</accession>
<name>A0A2U1N4N1_ARTAN</name>
<proteinExistence type="predicted"/>
<evidence type="ECO:0000313" key="1">
    <source>
        <dbReference type="EMBL" id="PWA68414.1"/>
    </source>
</evidence>
<dbReference type="AlphaFoldDB" id="A0A2U1N4N1"/>
<dbReference type="EMBL" id="PKPP01003640">
    <property type="protein sequence ID" value="PWA68414.1"/>
    <property type="molecule type" value="Genomic_DNA"/>
</dbReference>
<protein>
    <submittedName>
        <fullName evidence="1">Craniofacial development protein 2</fullName>
    </submittedName>
</protein>
<dbReference type="Proteomes" id="UP000245207">
    <property type="component" value="Unassembled WGS sequence"/>
</dbReference>
<dbReference type="PANTHER" id="PTHR23227:SF67">
    <property type="entry name" value="CRANIOFACIAL DEVELOPMENT PROTEIN 2-LIKE"/>
    <property type="match status" value="1"/>
</dbReference>
<dbReference type="STRING" id="35608.A0A2U1N4N1"/>
<evidence type="ECO:0000313" key="2">
    <source>
        <dbReference type="Proteomes" id="UP000245207"/>
    </source>
</evidence>
<keyword evidence="2" id="KW-1185">Reference proteome</keyword>